<dbReference type="Proteomes" id="UP000248257">
    <property type="component" value="Unassembled WGS sequence"/>
</dbReference>
<comment type="caution">
    <text evidence="1">The sequence shown here is derived from an EMBL/GenBank/DDBJ whole genome shotgun (WGS) entry which is preliminary data.</text>
</comment>
<gene>
    <name evidence="1" type="ORF">CFR75_12310</name>
</gene>
<protein>
    <submittedName>
        <fullName evidence="1">Uncharacterized protein</fullName>
    </submittedName>
</protein>
<accession>A0A318PRV0</accession>
<evidence type="ECO:0000313" key="2">
    <source>
        <dbReference type="Proteomes" id="UP000248257"/>
    </source>
</evidence>
<dbReference type="RefSeq" id="WP_061274672.1">
    <property type="nucleotide sequence ID" value="NZ_CBCRXN010000023.1"/>
</dbReference>
<name>A0A318PRV0_KOMXY</name>
<dbReference type="AlphaFoldDB" id="A0A318PRV0"/>
<proteinExistence type="predicted"/>
<dbReference type="EMBL" id="NKUC01000029">
    <property type="protein sequence ID" value="PYD56203.1"/>
    <property type="molecule type" value="Genomic_DNA"/>
</dbReference>
<dbReference type="OrthoDB" id="9895294at2"/>
<keyword evidence="2" id="KW-1185">Reference proteome</keyword>
<organism evidence="1 2">
    <name type="scientific">Komagataeibacter xylinus</name>
    <name type="common">Gluconacetobacter xylinus</name>
    <dbReference type="NCBI Taxonomy" id="28448"/>
    <lineage>
        <taxon>Bacteria</taxon>
        <taxon>Pseudomonadati</taxon>
        <taxon>Pseudomonadota</taxon>
        <taxon>Alphaproteobacteria</taxon>
        <taxon>Acetobacterales</taxon>
        <taxon>Acetobacteraceae</taxon>
        <taxon>Komagataeibacter</taxon>
    </lineage>
</organism>
<evidence type="ECO:0000313" key="1">
    <source>
        <dbReference type="EMBL" id="PYD56203.1"/>
    </source>
</evidence>
<reference evidence="1 2" key="1">
    <citation type="submission" date="2017-07" db="EMBL/GenBank/DDBJ databases">
        <title>A draft genome sequence of Komagataeibacter xylinus LMG 1515.</title>
        <authorList>
            <person name="Skraban J."/>
            <person name="Cleenwerck I."/>
            <person name="Vandamme P."/>
            <person name="Trcek J."/>
        </authorList>
    </citation>
    <scope>NUCLEOTIDE SEQUENCE [LARGE SCALE GENOMIC DNA]</scope>
    <source>
        <strain evidence="1 2">LMG 1515</strain>
    </source>
</reference>
<dbReference type="STRING" id="1220579.GCA_001571345_02060"/>
<sequence length="67" mass="7695">MCSVFIRRLTAPRGQARAYARNHEAAASGLDQLCHLPQLSARQRAEFRRCALEMRRIAREKLLDSAR</sequence>